<evidence type="ECO:0000256" key="1">
    <source>
        <dbReference type="ARBA" id="ARBA00022737"/>
    </source>
</evidence>
<dbReference type="EMBL" id="UINC01049495">
    <property type="protein sequence ID" value="SVB61353.1"/>
    <property type="molecule type" value="Genomic_DNA"/>
</dbReference>
<name>A0A382FGM3_9ZZZZ</name>
<gene>
    <name evidence="2" type="ORF">METZ01_LOCUS214207</name>
</gene>
<sequence>MKHLLILIIPSILLLTSPLFGQETGVLYQYRTSTGLQWKTFGDGKVQPKYEGEIIYGEPNGQGIYTNPDGRKYVGKFKDGEYHGHGTYISPDGDMYVGEFSNG</sequence>
<evidence type="ECO:0008006" key="3">
    <source>
        <dbReference type="Google" id="ProtNLM"/>
    </source>
</evidence>
<dbReference type="SMART" id="SM00698">
    <property type="entry name" value="MORN"/>
    <property type="match status" value="2"/>
</dbReference>
<keyword evidence="1" id="KW-0677">Repeat</keyword>
<dbReference type="GO" id="GO:0005829">
    <property type="term" value="C:cytosol"/>
    <property type="evidence" value="ECO:0007669"/>
    <property type="project" value="TreeGrafter"/>
</dbReference>
<reference evidence="2" key="1">
    <citation type="submission" date="2018-05" db="EMBL/GenBank/DDBJ databases">
        <authorList>
            <person name="Lanie J.A."/>
            <person name="Ng W.-L."/>
            <person name="Kazmierczak K.M."/>
            <person name="Andrzejewski T.M."/>
            <person name="Davidsen T.M."/>
            <person name="Wayne K.J."/>
            <person name="Tettelin H."/>
            <person name="Glass J.I."/>
            <person name="Rusch D."/>
            <person name="Podicherti R."/>
            <person name="Tsui H.-C.T."/>
            <person name="Winkler M.E."/>
        </authorList>
    </citation>
    <scope>NUCLEOTIDE SEQUENCE</scope>
</reference>
<dbReference type="Gene3D" id="2.20.110.10">
    <property type="entry name" value="Histone H3 K4-specific methyltransferase SET7/9 N-terminal domain"/>
    <property type="match status" value="1"/>
</dbReference>
<organism evidence="2">
    <name type="scientific">marine metagenome</name>
    <dbReference type="NCBI Taxonomy" id="408172"/>
    <lineage>
        <taxon>unclassified sequences</taxon>
        <taxon>metagenomes</taxon>
        <taxon>ecological metagenomes</taxon>
    </lineage>
</organism>
<proteinExistence type="predicted"/>
<dbReference type="Pfam" id="PF02493">
    <property type="entry name" value="MORN"/>
    <property type="match status" value="2"/>
</dbReference>
<protein>
    <recommendedName>
        <fullName evidence="3">MORN motif-containing protein</fullName>
    </recommendedName>
</protein>
<dbReference type="InterPro" id="IPR003409">
    <property type="entry name" value="MORN"/>
</dbReference>
<dbReference type="PANTHER" id="PTHR43215">
    <property type="entry name" value="RADIAL SPOKE HEAD 1 HOMOLOG"/>
    <property type="match status" value="1"/>
</dbReference>
<dbReference type="SUPFAM" id="SSF82185">
    <property type="entry name" value="Histone H3 K4-specific methyltransferase SET7/9 N-terminal domain"/>
    <property type="match status" value="1"/>
</dbReference>
<accession>A0A382FGM3</accession>
<dbReference type="PANTHER" id="PTHR43215:SF14">
    <property type="entry name" value="RADIAL SPOKE HEAD 1 HOMOLOG"/>
    <property type="match status" value="1"/>
</dbReference>
<evidence type="ECO:0000313" key="2">
    <source>
        <dbReference type="EMBL" id="SVB61353.1"/>
    </source>
</evidence>
<feature type="non-terminal residue" evidence="2">
    <location>
        <position position="103"/>
    </location>
</feature>
<dbReference type="AlphaFoldDB" id="A0A382FGM3"/>